<dbReference type="GO" id="GO:0005524">
    <property type="term" value="F:ATP binding"/>
    <property type="evidence" value="ECO:0007669"/>
    <property type="project" value="UniProtKB-KW"/>
</dbReference>
<dbReference type="RefSeq" id="WP_142714678.1">
    <property type="nucleotide sequence ID" value="NZ_FXTH01000009.1"/>
</dbReference>
<dbReference type="NCBIfam" id="TIGR01923">
    <property type="entry name" value="menE"/>
    <property type="match status" value="1"/>
</dbReference>
<feature type="domain" description="AMP-dependent synthetase/ligase" evidence="6">
    <location>
        <begin position="25"/>
        <end position="359"/>
    </location>
</feature>
<sequence>MSSAPSIPSFHEPLPIDVFLESAVHTYIYDDLRQFEHAFLYFFKERNLNFDRPVALLADSSDELVFLIASCWRLGIPFVTIDAGLSAREQSQYLQQVRVELIICDQDPEHPDFSCPTVHISRFALAKILKPDFTPEPWVKDHKKNINPDQIFGYFFTSGTTGIPKIVPLKRRQVLYGAKASEANIDPGRNQLWLLSLPLHHVGGVSVILRSLLYGSGVYRMDTFDISRVTELLDKKQHMVAASMVPTMLKRLMKRGDFSVHDHFMAILLGGGPLDGTLVDECFNRGIPVVASYGMTETCAQIAANPLMTVGDLSRPRESVGQVFSPNRIEIRDESAQALEEGDSGQIWLKGPQVFEGYYQTKNQGCFFDRDGWFNTGDYGHLNHRGELFIEARRTDLIVSGGENVSPLEVEQALRKVAPVQEAAVVGVPDEEWGQKVVAAVVAKKGQHIDPDAIRQKLRSKISSFKVPKQIIQLDAIPRNKTGKVLRDKVQESIASRL</sequence>
<comment type="similarity">
    <text evidence="1">Belongs to the ATP-dependent AMP-binding enzyme family.</text>
</comment>
<dbReference type="PROSITE" id="PS00455">
    <property type="entry name" value="AMP_BINDING"/>
    <property type="match status" value="1"/>
</dbReference>
<dbReference type="AlphaFoldDB" id="A0A521DAE4"/>
<evidence type="ECO:0000313" key="9">
    <source>
        <dbReference type="Proteomes" id="UP000317593"/>
    </source>
</evidence>
<dbReference type="InterPro" id="IPR000873">
    <property type="entry name" value="AMP-dep_synth/lig_dom"/>
</dbReference>
<evidence type="ECO:0000313" key="8">
    <source>
        <dbReference type="EMBL" id="SMO68677.1"/>
    </source>
</evidence>
<evidence type="ECO:0000256" key="3">
    <source>
        <dbReference type="ARBA" id="ARBA00022598"/>
    </source>
</evidence>
<organism evidence="8 9">
    <name type="scientific">Fodinibius sediminis</name>
    <dbReference type="NCBI Taxonomy" id="1214077"/>
    <lineage>
        <taxon>Bacteria</taxon>
        <taxon>Pseudomonadati</taxon>
        <taxon>Balneolota</taxon>
        <taxon>Balneolia</taxon>
        <taxon>Balneolales</taxon>
        <taxon>Balneolaceae</taxon>
        <taxon>Fodinibius</taxon>
    </lineage>
</organism>
<dbReference type="Gene3D" id="3.30.300.30">
    <property type="match status" value="1"/>
</dbReference>
<dbReference type="EMBL" id="FXTH01000009">
    <property type="protein sequence ID" value="SMO68677.1"/>
    <property type="molecule type" value="Genomic_DNA"/>
</dbReference>
<dbReference type="InterPro" id="IPR042099">
    <property type="entry name" value="ANL_N_sf"/>
</dbReference>
<keyword evidence="9" id="KW-1185">Reference proteome</keyword>
<dbReference type="InterPro" id="IPR020845">
    <property type="entry name" value="AMP-binding_CS"/>
</dbReference>
<dbReference type="SUPFAM" id="SSF56801">
    <property type="entry name" value="Acetyl-CoA synthetase-like"/>
    <property type="match status" value="1"/>
</dbReference>
<dbReference type="InterPro" id="IPR025110">
    <property type="entry name" value="AMP-bd_C"/>
</dbReference>
<keyword evidence="5" id="KW-0067">ATP-binding</keyword>
<dbReference type="Pfam" id="PF13193">
    <property type="entry name" value="AMP-binding_C"/>
    <property type="match status" value="1"/>
</dbReference>
<dbReference type="GO" id="GO:0008756">
    <property type="term" value="F:o-succinylbenzoate-CoA ligase activity"/>
    <property type="evidence" value="ECO:0007669"/>
    <property type="project" value="InterPro"/>
</dbReference>
<evidence type="ECO:0000259" key="7">
    <source>
        <dbReference type="Pfam" id="PF13193"/>
    </source>
</evidence>
<dbReference type="PANTHER" id="PTHR43201">
    <property type="entry name" value="ACYL-COA SYNTHETASE"/>
    <property type="match status" value="1"/>
</dbReference>
<evidence type="ECO:0000256" key="2">
    <source>
        <dbReference type="ARBA" id="ARBA00022428"/>
    </source>
</evidence>
<evidence type="ECO:0000256" key="1">
    <source>
        <dbReference type="ARBA" id="ARBA00006432"/>
    </source>
</evidence>
<dbReference type="GO" id="GO:0006631">
    <property type="term" value="P:fatty acid metabolic process"/>
    <property type="evidence" value="ECO:0007669"/>
    <property type="project" value="TreeGrafter"/>
</dbReference>
<dbReference type="FunFam" id="3.30.300.30:FF:000008">
    <property type="entry name" value="2,3-dihydroxybenzoate-AMP ligase"/>
    <property type="match status" value="1"/>
</dbReference>
<dbReference type="InterPro" id="IPR045851">
    <property type="entry name" value="AMP-bd_C_sf"/>
</dbReference>
<dbReference type="GO" id="GO:0009234">
    <property type="term" value="P:menaquinone biosynthetic process"/>
    <property type="evidence" value="ECO:0007669"/>
    <property type="project" value="UniProtKB-KW"/>
</dbReference>
<evidence type="ECO:0000256" key="4">
    <source>
        <dbReference type="ARBA" id="ARBA00022741"/>
    </source>
</evidence>
<dbReference type="OrthoDB" id="9765680at2"/>
<evidence type="ECO:0000256" key="5">
    <source>
        <dbReference type="ARBA" id="ARBA00022840"/>
    </source>
</evidence>
<reference evidence="8 9" key="1">
    <citation type="submission" date="2017-05" db="EMBL/GenBank/DDBJ databases">
        <authorList>
            <person name="Varghese N."/>
            <person name="Submissions S."/>
        </authorList>
    </citation>
    <scope>NUCLEOTIDE SEQUENCE [LARGE SCALE GENOMIC DNA]</scope>
    <source>
        <strain evidence="8 9">DSM 21194</strain>
    </source>
</reference>
<dbReference type="Gene3D" id="3.40.50.12780">
    <property type="entry name" value="N-terminal domain of ligase-like"/>
    <property type="match status" value="1"/>
</dbReference>
<dbReference type="Pfam" id="PF00501">
    <property type="entry name" value="AMP-binding"/>
    <property type="match status" value="1"/>
</dbReference>
<dbReference type="GO" id="GO:0031956">
    <property type="term" value="F:medium-chain fatty acid-CoA ligase activity"/>
    <property type="evidence" value="ECO:0007669"/>
    <property type="project" value="TreeGrafter"/>
</dbReference>
<dbReference type="Proteomes" id="UP000317593">
    <property type="component" value="Unassembled WGS sequence"/>
</dbReference>
<name>A0A521DAE4_9BACT</name>
<evidence type="ECO:0000259" key="6">
    <source>
        <dbReference type="Pfam" id="PF00501"/>
    </source>
</evidence>
<proteinExistence type="inferred from homology"/>
<protein>
    <submittedName>
        <fullName evidence="8">2-succinylbenzoyl-CoA synthetase</fullName>
    </submittedName>
</protein>
<dbReference type="PANTHER" id="PTHR43201:SF32">
    <property type="entry name" value="2-SUCCINYLBENZOATE--COA LIGASE, CHLOROPLASTIC_PEROXISOMAL"/>
    <property type="match status" value="1"/>
</dbReference>
<keyword evidence="4" id="KW-0547">Nucleotide-binding</keyword>
<keyword evidence="3" id="KW-0436">Ligase</keyword>
<gene>
    <name evidence="8" type="ORF">SAMN06265218_10991</name>
</gene>
<keyword evidence="2" id="KW-0474">Menaquinone biosynthesis</keyword>
<feature type="domain" description="AMP-binding enzyme C-terminal" evidence="7">
    <location>
        <begin position="409"/>
        <end position="484"/>
    </location>
</feature>
<accession>A0A521DAE4</accession>
<dbReference type="InterPro" id="IPR010192">
    <property type="entry name" value="MenE"/>
</dbReference>